<comment type="subunit">
    <text evidence="9">Forms a complex with SecF. Part of the essential Sec protein translocation apparatus which comprises SecA, SecYEG and auxiliary proteins SecDF-YajC and YidC.</text>
</comment>
<dbReference type="GO" id="GO:0065002">
    <property type="term" value="P:intracellular protein transmembrane transport"/>
    <property type="evidence" value="ECO:0007669"/>
    <property type="project" value="UniProtKB-UniRule"/>
</dbReference>
<keyword evidence="8 9" id="KW-0472">Membrane</keyword>
<feature type="transmembrane region" description="Helical" evidence="9">
    <location>
        <begin position="496"/>
        <end position="520"/>
    </location>
</feature>
<dbReference type="PANTHER" id="PTHR30081:SF1">
    <property type="entry name" value="PROTEIN TRANSLOCASE SUBUNIT SECD"/>
    <property type="match status" value="1"/>
</dbReference>
<dbReference type="InterPro" id="IPR022813">
    <property type="entry name" value="SecD/SecF_arch_bac"/>
</dbReference>
<feature type="domain" description="Protein translocase subunit SecDF P1" evidence="11">
    <location>
        <begin position="166"/>
        <end position="223"/>
    </location>
</feature>
<feature type="domain" description="Protein export membrane protein SecD/SecF C-terminal" evidence="10">
    <location>
        <begin position="354"/>
        <end position="525"/>
    </location>
</feature>
<evidence type="ECO:0000259" key="10">
    <source>
        <dbReference type="Pfam" id="PF02355"/>
    </source>
</evidence>
<dbReference type="GO" id="GO:0015450">
    <property type="term" value="F:protein-transporting ATPase activity"/>
    <property type="evidence" value="ECO:0007669"/>
    <property type="project" value="InterPro"/>
</dbReference>
<evidence type="ECO:0000256" key="6">
    <source>
        <dbReference type="ARBA" id="ARBA00022989"/>
    </source>
</evidence>
<dbReference type="Pfam" id="PF22599">
    <property type="entry name" value="SecDF_P1_head"/>
    <property type="match status" value="1"/>
</dbReference>
<evidence type="ECO:0000256" key="8">
    <source>
        <dbReference type="ARBA" id="ARBA00023136"/>
    </source>
</evidence>
<sequence>MLTFPRWKIIMIMGVVLLGILTSLPNFLTEKQREELPGFLPSDTLNLGLDLRGGVRILWGAETDDVVNSRLNNIADQVRDIRRSEQGLNFRNIRIEGQSVTAEVTRDDMVETAREKLRELTTVTVGAANPLMGGGIKELELAQDGNKFTLTLTEQGIEVQKREAVARAMEVIRKRVDPDGTKEVTIQPEGNDRIILEVPGADDPEQIKILVGQTAKLTFHDVNTNVSAEDIQRGRVGYREKILPSKDGYSMVIKERVILSGEDLIDARVEYDKNGKPAVGFTFNTSGAKRFGTHTQNNIGRPFAIVLDNEIISAPNIITPILGGQGQITNVGAVADAQELATLLKAGALPIPLQVMSERSVGPDLGQENIDAGEIAAVIGFIGVIIYMILSYGRFGIAASISLITNLVLIMGALSFLQATLTLPGIAGIVLTIGMAVDANVLVFERIREEQNNGRKPFPAMEHGYGEAFSTIMDANITTFIAAAVLYMLGSGPVQGFAVTLAIGILTSMFTAVVLSRFILATWLKRVRPAKLPL</sequence>
<dbReference type="Gene3D" id="3.30.70.3400">
    <property type="match status" value="1"/>
</dbReference>
<evidence type="ECO:0000259" key="11">
    <source>
        <dbReference type="Pfam" id="PF21760"/>
    </source>
</evidence>
<dbReference type="InterPro" id="IPR048631">
    <property type="entry name" value="SecD_1st"/>
</dbReference>
<feature type="transmembrane region" description="Helical" evidence="9">
    <location>
        <begin position="423"/>
        <end position="444"/>
    </location>
</feature>
<keyword evidence="5 9" id="KW-0653">Protein transport</keyword>
<dbReference type="GO" id="GO:0006605">
    <property type="term" value="P:protein targeting"/>
    <property type="evidence" value="ECO:0007669"/>
    <property type="project" value="UniProtKB-UniRule"/>
</dbReference>
<feature type="transmembrane region" description="Helical" evidence="9">
    <location>
        <begin position="465"/>
        <end position="490"/>
    </location>
</feature>
<dbReference type="OrthoDB" id="9805019at2"/>
<evidence type="ECO:0000256" key="7">
    <source>
        <dbReference type="ARBA" id="ARBA00023010"/>
    </source>
</evidence>
<evidence type="ECO:0000256" key="1">
    <source>
        <dbReference type="ARBA" id="ARBA00004651"/>
    </source>
</evidence>
<feature type="transmembrane region" description="Helical" evidence="9">
    <location>
        <begin position="7"/>
        <end position="28"/>
    </location>
</feature>
<evidence type="ECO:0000259" key="12">
    <source>
        <dbReference type="Pfam" id="PF22599"/>
    </source>
</evidence>
<comment type="subcellular location">
    <subcellularLocation>
        <location evidence="1 9">Cell membrane</location>
        <topology evidence="1 9">Multi-pass membrane protein</topology>
    </subcellularLocation>
</comment>
<dbReference type="Pfam" id="PF21760">
    <property type="entry name" value="SecD_1st"/>
    <property type="match status" value="1"/>
</dbReference>
<keyword evidence="14" id="KW-1185">Reference proteome</keyword>
<comment type="function">
    <text evidence="9">Part of the Sec protein translocase complex. Interacts with the SecYEG preprotein conducting channel. SecDF uses the proton motive force (PMF) to complete protein translocation after the ATP-dependent function of SecA.</text>
</comment>
<feature type="domain" description="SecDF P1 head subdomain" evidence="12">
    <location>
        <begin position="242"/>
        <end position="351"/>
    </location>
</feature>
<gene>
    <name evidence="9" type="primary">secD</name>
    <name evidence="13" type="ORF">SAMN04488071_0830</name>
</gene>
<proteinExistence type="inferred from homology"/>
<protein>
    <recommendedName>
        <fullName evidence="9">Protein translocase subunit SecD</fullName>
    </recommendedName>
</protein>
<evidence type="ECO:0000313" key="14">
    <source>
        <dbReference type="Proteomes" id="UP000183685"/>
    </source>
</evidence>
<evidence type="ECO:0000256" key="9">
    <source>
        <dbReference type="HAMAP-Rule" id="MF_01463"/>
    </source>
</evidence>
<feature type="transmembrane region" description="Helical" evidence="9">
    <location>
        <begin position="372"/>
        <end position="390"/>
    </location>
</feature>
<feature type="transmembrane region" description="Helical" evidence="9">
    <location>
        <begin position="397"/>
        <end position="417"/>
    </location>
</feature>
<dbReference type="Gene3D" id="1.20.1640.10">
    <property type="entry name" value="Multidrug efflux transporter AcrB transmembrane domain"/>
    <property type="match status" value="1"/>
</dbReference>
<keyword evidence="7 9" id="KW-0811">Translocation</keyword>
<dbReference type="EMBL" id="FNAK01000002">
    <property type="protein sequence ID" value="SDD56216.1"/>
    <property type="molecule type" value="Genomic_DNA"/>
</dbReference>
<name>A0A1G6VTQ5_9PROT</name>
<organism evidence="13 14">
    <name type="scientific">Kordiimonas lacus</name>
    <dbReference type="NCBI Taxonomy" id="637679"/>
    <lineage>
        <taxon>Bacteria</taxon>
        <taxon>Pseudomonadati</taxon>
        <taxon>Pseudomonadota</taxon>
        <taxon>Alphaproteobacteria</taxon>
        <taxon>Kordiimonadales</taxon>
        <taxon>Kordiimonadaceae</taxon>
        <taxon>Kordiimonas</taxon>
    </lineage>
</organism>
<dbReference type="InterPro" id="IPR054384">
    <property type="entry name" value="SecDF_P1_head"/>
</dbReference>
<dbReference type="Proteomes" id="UP000183685">
    <property type="component" value="Unassembled WGS sequence"/>
</dbReference>
<evidence type="ECO:0000256" key="2">
    <source>
        <dbReference type="ARBA" id="ARBA00022448"/>
    </source>
</evidence>
<keyword evidence="3 9" id="KW-1003">Cell membrane</keyword>
<comment type="similarity">
    <text evidence="9">Belongs to the SecD/SecF family. SecD subfamily.</text>
</comment>
<dbReference type="PANTHER" id="PTHR30081">
    <property type="entry name" value="PROTEIN-EXPORT MEMBRANE PROTEIN SEC"/>
    <property type="match status" value="1"/>
</dbReference>
<dbReference type="InterPro" id="IPR005791">
    <property type="entry name" value="SecD"/>
</dbReference>
<keyword evidence="2 9" id="KW-0813">Transport</keyword>
<dbReference type="HAMAP" id="MF_01463_B">
    <property type="entry name" value="SecD_B"/>
    <property type="match status" value="1"/>
</dbReference>
<dbReference type="STRING" id="637679.GCA_001550055_02545"/>
<keyword evidence="4 9" id="KW-0812">Transmembrane</keyword>
<evidence type="ECO:0000256" key="4">
    <source>
        <dbReference type="ARBA" id="ARBA00022692"/>
    </source>
</evidence>
<dbReference type="InterPro" id="IPR055344">
    <property type="entry name" value="SecD_SecF_C_bact"/>
</dbReference>
<dbReference type="InterPro" id="IPR048634">
    <property type="entry name" value="SecD_SecF_C"/>
</dbReference>
<reference evidence="13 14" key="1">
    <citation type="submission" date="2016-10" db="EMBL/GenBank/DDBJ databases">
        <authorList>
            <person name="de Groot N.N."/>
        </authorList>
    </citation>
    <scope>NUCLEOTIDE SEQUENCE [LARGE SCALE GENOMIC DNA]</scope>
    <source>
        <strain evidence="13 14">CGMCC 1.9109</strain>
    </source>
</reference>
<dbReference type="SUPFAM" id="SSF82866">
    <property type="entry name" value="Multidrug efflux transporter AcrB transmembrane domain"/>
    <property type="match status" value="1"/>
</dbReference>
<dbReference type="GO" id="GO:0005886">
    <property type="term" value="C:plasma membrane"/>
    <property type="evidence" value="ECO:0007669"/>
    <property type="project" value="UniProtKB-SubCell"/>
</dbReference>
<dbReference type="Gene3D" id="3.30.1360.200">
    <property type="match status" value="1"/>
</dbReference>
<accession>A0A1G6VTQ5</accession>
<evidence type="ECO:0000313" key="13">
    <source>
        <dbReference type="EMBL" id="SDD56216.1"/>
    </source>
</evidence>
<dbReference type="AlphaFoldDB" id="A0A1G6VTQ5"/>
<dbReference type="GO" id="GO:0043952">
    <property type="term" value="P:protein transport by the Sec complex"/>
    <property type="evidence" value="ECO:0007669"/>
    <property type="project" value="UniProtKB-UniRule"/>
</dbReference>
<dbReference type="Pfam" id="PF02355">
    <property type="entry name" value="SecD_SecF_C"/>
    <property type="match status" value="1"/>
</dbReference>
<evidence type="ECO:0000256" key="3">
    <source>
        <dbReference type="ARBA" id="ARBA00022475"/>
    </source>
</evidence>
<dbReference type="FunFam" id="1.20.1640.10:FF:000004">
    <property type="entry name" value="Protein translocase subunit SecD"/>
    <property type="match status" value="1"/>
</dbReference>
<evidence type="ECO:0000256" key="5">
    <source>
        <dbReference type="ARBA" id="ARBA00022927"/>
    </source>
</evidence>
<keyword evidence="6 9" id="KW-1133">Transmembrane helix</keyword>
<dbReference type="RefSeq" id="WP_068305620.1">
    <property type="nucleotide sequence ID" value="NZ_FNAK01000002.1"/>
</dbReference>
<dbReference type="NCBIfam" id="TIGR01129">
    <property type="entry name" value="secD"/>
    <property type="match status" value="1"/>
</dbReference>
<dbReference type="NCBIfam" id="TIGR00916">
    <property type="entry name" value="2A0604s01"/>
    <property type="match status" value="1"/>
</dbReference>